<sequence length="78" mass="9279">MSNCKIDHSLEDVYLKLKEQKSFLPESLYLSSGRLLTENPNQEVLNELFHLLKKYDLSSKEIRNERNIKLKELTRVEQ</sequence>
<proteinExistence type="predicted"/>
<keyword evidence="2" id="KW-1185">Reference proteome</keyword>
<organism evidence="1 2">
    <name type="scientific">Sporosarcina siberiensis</name>
    <dbReference type="NCBI Taxonomy" id="1365606"/>
    <lineage>
        <taxon>Bacteria</taxon>
        <taxon>Bacillati</taxon>
        <taxon>Bacillota</taxon>
        <taxon>Bacilli</taxon>
        <taxon>Bacillales</taxon>
        <taxon>Caryophanaceae</taxon>
        <taxon>Sporosarcina</taxon>
    </lineage>
</organism>
<comment type="caution">
    <text evidence="1">The sequence shown here is derived from an EMBL/GenBank/DDBJ whole genome shotgun (WGS) entry which is preliminary data.</text>
</comment>
<dbReference type="RefSeq" id="WP_381537862.1">
    <property type="nucleotide sequence ID" value="NZ_JBHUGI010000027.1"/>
</dbReference>
<dbReference type="EMBL" id="JBHUGI010000027">
    <property type="protein sequence ID" value="MFD1928479.1"/>
    <property type="molecule type" value="Genomic_DNA"/>
</dbReference>
<gene>
    <name evidence="1" type="ORF">ACFSFY_10500</name>
</gene>
<evidence type="ECO:0008006" key="3">
    <source>
        <dbReference type="Google" id="ProtNLM"/>
    </source>
</evidence>
<dbReference type="Proteomes" id="UP001597218">
    <property type="component" value="Unassembled WGS sequence"/>
</dbReference>
<evidence type="ECO:0000313" key="2">
    <source>
        <dbReference type="Proteomes" id="UP001597218"/>
    </source>
</evidence>
<reference evidence="2" key="1">
    <citation type="journal article" date="2019" name="Int. J. Syst. Evol. Microbiol.">
        <title>The Global Catalogue of Microorganisms (GCM) 10K type strain sequencing project: providing services to taxonomists for standard genome sequencing and annotation.</title>
        <authorList>
            <consortium name="The Broad Institute Genomics Platform"/>
            <consortium name="The Broad Institute Genome Sequencing Center for Infectious Disease"/>
            <person name="Wu L."/>
            <person name="Ma J."/>
        </authorList>
    </citation>
    <scope>NUCLEOTIDE SEQUENCE [LARGE SCALE GENOMIC DNA]</scope>
    <source>
        <strain evidence="2">CGMCC 4.7177</strain>
    </source>
</reference>
<protein>
    <recommendedName>
        <fullName evidence="3">Group-specific protein</fullName>
    </recommendedName>
</protein>
<evidence type="ECO:0000313" key="1">
    <source>
        <dbReference type="EMBL" id="MFD1928479.1"/>
    </source>
</evidence>
<accession>A0ABW4SH16</accession>
<name>A0ABW4SH16_9BACL</name>